<name>A0A9P4UFW8_9PLEO</name>
<dbReference type="InterPro" id="IPR001841">
    <property type="entry name" value="Znf_RING"/>
</dbReference>
<sequence>MAPAKNYNDYVLRVLSDQESSPEESFCPICYDEWHEEDLGIVKTHCNHVFHKSCILTWINGHKSCPYCRAELWQTLKEFAKALERSIYRTHQLHLDFLDEDSIKRLTLVRLSDTSREDRFAWAANGLYRHFVPQLPTGTTPFVNIVYKSQVIEGILFTYRDKMKVLEWLSLIHELDECRKEVAALGSAPENFPAGMQWTGTEVWDQMIRLPNAFFEVRAKSLRKGPNLTAAYNTIEELRRTERRRPILEPATRQSLLSELASISEDVNSTLEDVIPVTESDTPHDFDRKARARERYLRWDSDSDSDAEPVSDSDDEEENQGFLIKPLLEHIEITAEYNRTRNETRVRIAVNHPGAIEDIVAGARNRMAIFTRDGHVLELGF</sequence>
<evidence type="ECO:0000256" key="2">
    <source>
        <dbReference type="ARBA" id="ARBA00022771"/>
    </source>
</evidence>
<dbReference type="Proteomes" id="UP000799764">
    <property type="component" value="Unassembled WGS sequence"/>
</dbReference>
<feature type="domain" description="RING-type" evidence="6">
    <location>
        <begin position="27"/>
        <end position="69"/>
    </location>
</feature>
<evidence type="ECO:0000256" key="1">
    <source>
        <dbReference type="ARBA" id="ARBA00022723"/>
    </source>
</evidence>
<dbReference type="InterPro" id="IPR013083">
    <property type="entry name" value="Znf_RING/FYVE/PHD"/>
</dbReference>
<reference evidence="7" key="1">
    <citation type="journal article" date="2020" name="Stud. Mycol.">
        <title>101 Dothideomycetes genomes: a test case for predicting lifestyles and emergence of pathogens.</title>
        <authorList>
            <person name="Haridas S."/>
            <person name="Albert R."/>
            <person name="Binder M."/>
            <person name="Bloem J."/>
            <person name="Labutti K."/>
            <person name="Salamov A."/>
            <person name="Andreopoulos B."/>
            <person name="Baker S."/>
            <person name="Barry K."/>
            <person name="Bills G."/>
            <person name="Bluhm B."/>
            <person name="Cannon C."/>
            <person name="Castanera R."/>
            <person name="Culley D."/>
            <person name="Daum C."/>
            <person name="Ezra D."/>
            <person name="Gonzalez J."/>
            <person name="Henrissat B."/>
            <person name="Kuo A."/>
            <person name="Liang C."/>
            <person name="Lipzen A."/>
            <person name="Lutzoni F."/>
            <person name="Magnuson J."/>
            <person name="Mondo S."/>
            <person name="Nolan M."/>
            <person name="Ohm R."/>
            <person name="Pangilinan J."/>
            <person name="Park H.-J."/>
            <person name="Ramirez L."/>
            <person name="Alfaro M."/>
            <person name="Sun H."/>
            <person name="Tritt A."/>
            <person name="Yoshinaga Y."/>
            <person name="Zwiers L.-H."/>
            <person name="Turgeon B."/>
            <person name="Goodwin S."/>
            <person name="Spatafora J."/>
            <person name="Crous P."/>
            <person name="Grigoriev I."/>
        </authorList>
    </citation>
    <scope>NUCLEOTIDE SEQUENCE</scope>
    <source>
        <strain evidence="7">CBS 690.94</strain>
    </source>
</reference>
<keyword evidence="2 4" id="KW-0863">Zinc-finger</keyword>
<dbReference type="CDD" id="cd16448">
    <property type="entry name" value="RING-H2"/>
    <property type="match status" value="1"/>
</dbReference>
<evidence type="ECO:0000313" key="8">
    <source>
        <dbReference type="Proteomes" id="UP000799764"/>
    </source>
</evidence>
<dbReference type="GO" id="GO:0008270">
    <property type="term" value="F:zinc ion binding"/>
    <property type="evidence" value="ECO:0007669"/>
    <property type="project" value="UniProtKB-KW"/>
</dbReference>
<dbReference type="AlphaFoldDB" id="A0A9P4UFW8"/>
<evidence type="ECO:0000256" key="5">
    <source>
        <dbReference type="SAM" id="MobiDB-lite"/>
    </source>
</evidence>
<comment type="caution">
    <text evidence="7">The sequence shown here is derived from an EMBL/GenBank/DDBJ whole genome shotgun (WGS) entry which is preliminary data.</text>
</comment>
<dbReference type="PROSITE" id="PS50089">
    <property type="entry name" value="ZF_RING_2"/>
    <property type="match status" value="1"/>
</dbReference>
<dbReference type="Gene3D" id="3.30.40.10">
    <property type="entry name" value="Zinc/RING finger domain, C3HC4 (zinc finger)"/>
    <property type="match status" value="1"/>
</dbReference>
<proteinExistence type="predicted"/>
<dbReference type="OrthoDB" id="3801318at2759"/>
<evidence type="ECO:0000256" key="3">
    <source>
        <dbReference type="ARBA" id="ARBA00022833"/>
    </source>
</evidence>
<keyword evidence="8" id="KW-1185">Reference proteome</keyword>
<dbReference type="SMART" id="SM00184">
    <property type="entry name" value="RING"/>
    <property type="match status" value="1"/>
</dbReference>
<protein>
    <recommendedName>
        <fullName evidence="6">RING-type domain-containing protein</fullName>
    </recommendedName>
</protein>
<dbReference type="Pfam" id="PF13639">
    <property type="entry name" value="zf-RING_2"/>
    <property type="match status" value="1"/>
</dbReference>
<evidence type="ECO:0000313" key="7">
    <source>
        <dbReference type="EMBL" id="KAF2448971.1"/>
    </source>
</evidence>
<dbReference type="PANTHER" id="PTHR45969:SF69">
    <property type="entry name" value="FINGER DOMAIN PROTEIN, PUTATIVE (AFU_ORTHOLOGUE AFUA_3G12190)-RELATED"/>
    <property type="match status" value="1"/>
</dbReference>
<accession>A0A9P4UFW8</accession>
<feature type="compositionally biased region" description="Acidic residues" evidence="5">
    <location>
        <begin position="302"/>
        <end position="319"/>
    </location>
</feature>
<gene>
    <name evidence="7" type="ORF">P171DRAFT_482010</name>
</gene>
<keyword evidence="1" id="KW-0479">Metal-binding</keyword>
<dbReference type="EMBL" id="MU001495">
    <property type="protein sequence ID" value="KAF2448971.1"/>
    <property type="molecule type" value="Genomic_DNA"/>
</dbReference>
<dbReference type="GO" id="GO:0016567">
    <property type="term" value="P:protein ubiquitination"/>
    <property type="evidence" value="ECO:0007669"/>
    <property type="project" value="TreeGrafter"/>
</dbReference>
<dbReference type="PANTHER" id="PTHR45969">
    <property type="entry name" value="RING ZINC FINGER PROTEIN-RELATED"/>
    <property type="match status" value="1"/>
</dbReference>
<dbReference type="GO" id="GO:0061630">
    <property type="term" value="F:ubiquitin protein ligase activity"/>
    <property type="evidence" value="ECO:0007669"/>
    <property type="project" value="TreeGrafter"/>
</dbReference>
<evidence type="ECO:0000256" key="4">
    <source>
        <dbReference type="PROSITE-ProRule" id="PRU00175"/>
    </source>
</evidence>
<organism evidence="7 8">
    <name type="scientific">Karstenula rhodostoma CBS 690.94</name>
    <dbReference type="NCBI Taxonomy" id="1392251"/>
    <lineage>
        <taxon>Eukaryota</taxon>
        <taxon>Fungi</taxon>
        <taxon>Dikarya</taxon>
        <taxon>Ascomycota</taxon>
        <taxon>Pezizomycotina</taxon>
        <taxon>Dothideomycetes</taxon>
        <taxon>Pleosporomycetidae</taxon>
        <taxon>Pleosporales</taxon>
        <taxon>Massarineae</taxon>
        <taxon>Didymosphaeriaceae</taxon>
        <taxon>Karstenula</taxon>
    </lineage>
</organism>
<dbReference type="SUPFAM" id="SSF57850">
    <property type="entry name" value="RING/U-box"/>
    <property type="match status" value="1"/>
</dbReference>
<keyword evidence="3" id="KW-0862">Zinc</keyword>
<evidence type="ECO:0000259" key="6">
    <source>
        <dbReference type="PROSITE" id="PS50089"/>
    </source>
</evidence>
<feature type="region of interest" description="Disordered" evidence="5">
    <location>
        <begin position="300"/>
        <end position="319"/>
    </location>
</feature>